<accession>A0A7U4K1T3</accession>
<protein>
    <submittedName>
        <fullName evidence="1">Uncharacterized protein</fullName>
    </submittedName>
</protein>
<sequence>MPHCALCFQSNYPVDSLSGFVSLAVTTKRGIVMSKQENFEKNPTFDTAPTIEFCTLLTLVSRLSGALDSAITGKDRSVLINELSQLTVENLPEQEKSVTTEALKRALETLKRD</sequence>
<dbReference type="EMBL" id="CP007448">
    <property type="protein sequence ID" value="AHM74636.2"/>
    <property type="molecule type" value="Genomic_DNA"/>
</dbReference>
<reference evidence="1 2" key="1">
    <citation type="submission" date="2017-11" db="EMBL/GenBank/DDBJ databases">
        <title>The complete genome sequence and comparative genome analysis of Yersinia enterocolitica strain LC20.</title>
        <authorList>
            <person name="Shi G."/>
            <person name="Su M."/>
            <person name="Liang J."/>
            <person name="Gu W."/>
            <person name="Xiao Y."/>
            <person name="Zhang Z."/>
            <person name="Qiu H."/>
            <person name="Duan R."/>
            <person name="Zhang Z."/>
            <person name="Li Y."/>
            <person name="Zhang X."/>
            <person name="Ling Y."/>
            <person name="Song L."/>
            <person name="Chen M."/>
            <person name="Zhao Y."/>
            <person name="Wu J."/>
            <person name="Jing H."/>
            <person name="Xiao J."/>
            <person name="Wang X."/>
        </authorList>
    </citation>
    <scope>NUCLEOTIDE SEQUENCE [LARGE SCALE GENOMIC DNA]</scope>
    <source>
        <strain evidence="1 2">LC20</strain>
    </source>
</reference>
<gene>
    <name evidence="1" type="ORF">LC20_03383</name>
</gene>
<evidence type="ECO:0000313" key="2">
    <source>
        <dbReference type="Proteomes" id="UP000230961"/>
    </source>
</evidence>
<proteinExistence type="predicted"/>
<name>A0A7U4K1T3_YEREN</name>
<organism evidence="1 2">
    <name type="scientific">Yersinia enterocolitica LC20</name>
    <dbReference type="NCBI Taxonomy" id="1443113"/>
    <lineage>
        <taxon>Bacteria</taxon>
        <taxon>Pseudomonadati</taxon>
        <taxon>Pseudomonadota</taxon>
        <taxon>Gammaproteobacteria</taxon>
        <taxon>Enterobacterales</taxon>
        <taxon>Yersiniaceae</taxon>
        <taxon>Yersinia</taxon>
    </lineage>
</organism>
<dbReference type="KEGG" id="yel:LC20_03383"/>
<dbReference type="AlphaFoldDB" id="A0A7U4K1T3"/>
<evidence type="ECO:0000313" key="1">
    <source>
        <dbReference type="EMBL" id="AHM74636.2"/>
    </source>
</evidence>
<dbReference type="Proteomes" id="UP000230961">
    <property type="component" value="Chromosome"/>
</dbReference>